<organism evidence="3 4">
    <name type="scientific">Allopontixanthobacter sediminis</name>
    <dbReference type="NCBI Taxonomy" id="1689985"/>
    <lineage>
        <taxon>Bacteria</taxon>
        <taxon>Pseudomonadati</taxon>
        <taxon>Pseudomonadota</taxon>
        <taxon>Alphaproteobacteria</taxon>
        <taxon>Sphingomonadales</taxon>
        <taxon>Erythrobacteraceae</taxon>
        <taxon>Allopontixanthobacter</taxon>
    </lineage>
</organism>
<evidence type="ECO:0000313" key="3">
    <source>
        <dbReference type="EMBL" id="MXP43521.1"/>
    </source>
</evidence>
<keyword evidence="4" id="KW-1185">Reference proteome</keyword>
<feature type="signal peptide" evidence="2">
    <location>
        <begin position="1"/>
        <end position="29"/>
    </location>
</feature>
<dbReference type="OrthoDB" id="7428252at2"/>
<accession>A0A845AWY8</accession>
<evidence type="ECO:0000256" key="1">
    <source>
        <dbReference type="SAM" id="MobiDB-lite"/>
    </source>
</evidence>
<dbReference type="EMBL" id="WTYL01000001">
    <property type="protein sequence ID" value="MXP43521.1"/>
    <property type="molecule type" value="Genomic_DNA"/>
</dbReference>
<keyword evidence="2" id="KW-0732">Signal</keyword>
<feature type="region of interest" description="Disordered" evidence="1">
    <location>
        <begin position="28"/>
        <end position="58"/>
    </location>
</feature>
<comment type="caution">
    <text evidence="3">The sequence shown here is derived from an EMBL/GenBank/DDBJ whole genome shotgun (WGS) entry which is preliminary data.</text>
</comment>
<dbReference type="AlphaFoldDB" id="A0A845AWY8"/>
<proteinExistence type="predicted"/>
<dbReference type="RefSeq" id="WP_160755114.1">
    <property type="nucleotide sequence ID" value="NZ_WTYL01000001.1"/>
</dbReference>
<sequence>MKTGIFFALASALAGATMTIAAVPAAAQAEDEPEQAVDDQETKTGSRFTRPKHDRGRGVRETLNHYGHCLATFKSDKIEAYLVDPSDERWRAVSYSPNSQTRCAIRNMLTNDRDMRGSVSEGWYVRRFKDGAPAVFVSGPNPMPVEEEVVARIAAAPENIKGDVIVDEFARCVAATAPMEVDAVLRTKVDSKQEQQTMQALAPTMGPCAFEGQNLAFDRDSLRLWLAYALATRAALTLQGAG</sequence>
<feature type="compositionally biased region" description="Acidic residues" evidence="1">
    <location>
        <begin position="29"/>
        <end position="39"/>
    </location>
</feature>
<reference evidence="3 4" key="1">
    <citation type="submission" date="2019-12" db="EMBL/GenBank/DDBJ databases">
        <title>Genomic-based taxomic classification of the family Erythrobacteraceae.</title>
        <authorList>
            <person name="Xu L."/>
        </authorList>
    </citation>
    <scope>NUCLEOTIDE SEQUENCE [LARGE SCALE GENOMIC DNA]</scope>
    <source>
        <strain evidence="3 4">KCTC 42453</strain>
    </source>
</reference>
<evidence type="ECO:0000313" key="4">
    <source>
        <dbReference type="Proteomes" id="UP000431922"/>
    </source>
</evidence>
<protein>
    <submittedName>
        <fullName evidence="3">Uncharacterized protein</fullName>
    </submittedName>
</protein>
<gene>
    <name evidence="3" type="ORF">GRI65_03495</name>
</gene>
<evidence type="ECO:0000256" key="2">
    <source>
        <dbReference type="SAM" id="SignalP"/>
    </source>
</evidence>
<feature type="chain" id="PRO_5033000363" evidence="2">
    <location>
        <begin position="30"/>
        <end position="242"/>
    </location>
</feature>
<dbReference type="Proteomes" id="UP000431922">
    <property type="component" value="Unassembled WGS sequence"/>
</dbReference>
<name>A0A845AWY8_9SPHN</name>